<evidence type="ECO:0000313" key="3">
    <source>
        <dbReference type="Proteomes" id="UP000708208"/>
    </source>
</evidence>
<feature type="transmembrane region" description="Helical" evidence="1">
    <location>
        <begin position="62"/>
        <end position="87"/>
    </location>
</feature>
<evidence type="ECO:0000313" key="2">
    <source>
        <dbReference type="EMBL" id="CAG7816322.1"/>
    </source>
</evidence>
<dbReference type="EMBL" id="CAJVCH010367220">
    <property type="protein sequence ID" value="CAG7816322.1"/>
    <property type="molecule type" value="Genomic_DNA"/>
</dbReference>
<sequence>MNSLAFGVSTAVLVCTASSICNVIAKWIGSSMFRVPVILLPVLIFLFLIFVYARWWTKKTSLVFYAAIFPNLVWSTYDFLTFVDFWIKPSKGFISEYVYMDEPIIHNLWMTGVIILDAFVLGAANYLVLYLIHNRRSVRNWLIFIS</sequence>
<organism evidence="2 3">
    <name type="scientific">Allacma fusca</name>
    <dbReference type="NCBI Taxonomy" id="39272"/>
    <lineage>
        <taxon>Eukaryota</taxon>
        <taxon>Metazoa</taxon>
        <taxon>Ecdysozoa</taxon>
        <taxon>Arthropoda</taxon>
        <taxon>Hexapoda</taxon>
        <taxon>Collembola</taxon>
        <taxon>Symphypleona</taxon>
        <taxon>Sminthuridae</taxon>
        <taxon>Allacma</taxon>
    </lineage>
</organism>
<keyword evidence="1" id="KW-1133">Transmembrane helix</keyword>
<protein>
    <submittedName>
        <fullName evidence="2">Uncharacterized protein</fullName>
    </submittedName>
</protein>
<feature type="transmembrane region" description="Helical" evidence="1">
    <location>
        <begin position="35"/>
        <end position="55"/>
    </location>
</feature>
<proteinExistence type="predicted"/>
<feature type="non-terminal residue" evidence="2">
    <location>
        <position position="1"/>
    </location>
</feature>
<keyword evidence="1" id="KW-0812">Transmembrane</keyword>
<dbReference type="AlphaFoldDB" id="A0A8J2KGY0"/>
<reference evidence="2" key="1">
    <citation type="submission" date="2021-06" db="EMBL/GenBank/DDBJ databases">
        <authorList>
            <person name="Hodson N. C."/>
            <person name="Mongue J. A."/>
            <person name="Jaron S. K."/>
        </authorList>
    </citation>
    <scope>NUCLEOTIDE SEQUENCE</scope>
</reference>
<name>A0A8J2KGY0_9HEXA</name>
<comment type="caution">
    <text evidence="2">The sequence shown here is derived from an EMBL/GenBank/DDBJ whole genome shotgun (WGS) entry which is preliminary data.</text>
</comment>
<feature type="transmembrane region" description="Helical" evidence="1">
    <location>
        <begin position="107"/>
        <end position="132"/>
    </location>
</feature>
<dbReference type="Proteomes" id="UP000708208">
    <property type="component" value="Unassembled WGS sequence"/>
</dbReference>
<gene>
    <name evidence="2" type="ORF">AFUS01_LOCUS26947</name>
</gene>
<keyword evidence="3" id="KW-1185">Reference proteome</keyword>
<keyword evidence="1" id="KW-0472">Membrane</keyword>
<accession>A0A8J2KGY0</accession>
<evidence type="ECO:0000256" key="1">
    <source>
        <dbReference type="SAM" id="Phobius"/>
    </source>
</evidence>